<evidence type="ECO:0000313" key="3">
    <source>
        <dbReference type="Proteomes" id="UP000255087"/>
    </source>
</evidence>
<proteinExistence type="predicted"/>
<dbReference type="RefSeq" id="WP_115115157.1">
    <property type="nucleotide sequence ID" value="NZ_UHJC01000001.1"/>
</dbReference>
<evidence type="ECO:0000259" key="1">
    <source>
        <dbReference type="Pfam" id="PF12680"/>
    </source>
</evidence>
<dbReference type="AlphaFoldDB" id="A0A380Q6V9"/>
<protein>
    <submittedName>
        <fullName evidence="2">Ketosteroid isomerase-related protein</fullName>
    </submittedName>
</protein>
<dbReference type="SUPFAM" id="SSF54427">
    <property type="entry name" value="NTF2-like"/>
    <property type="match status" value="1"/>
</dbReference>
<dbReference type="Proteomes" id="UP000255087">
    <property type="component" value="Unassembled WGS sequence"/>
</dbReference>
<sequence>MHSEYYDRVSVVRDKFRTLDMKLIASCFTDDVVVKYNQLDVIHGKEALLSFLSPRYHMLSDYQLDKNILLTQGGTVCLEVIASYINRENGKAYRSKIFEILTFNGDLISRWHYVGNTEEITQ</sequence>
<reference evidence="2 3" key="1">
    <citation type="submission" date="2018-06" db="EMBL/GenBank/DDBJ databases">
        <authorList>
            <consortium name="Pathogen Informatics"/>
            <person name="Doyle S."/>
        </authorList>
    </citation>
    <scope>NUCLEOTIDE SEQUENCE [LARGE SCALE GENOMIC DNA]</scope>
    <source>
        <strain evidence="2 3">NCTC8580</strain>
    </source>
</reference>
<dbReference type="Gene3D" id="3.10.450.50">
    <property type="match status" value="1"/>
</dbReference>
<dbReference type="GO" id="GO:0016853">
    <property type="term" value="F:isomerase activity"/>
    <property type="evidence" value="ECO:0007669"/>
    <property type="project" value="UniProtKB-KW"/>
</dbReference>
<dbReference type="InterPro" id="IPR037401">
    <property type="entry name" value="SnoaL-like"/>
</dbReference>
<name>A0A380Q6V9_YERPU</name>
<keyword evidence="2" id="KW-0413">Isomerase</keyword>
<dbReference type="InterPro" id="IPR032710">
    <property type="entry name" value="NTF2-like_dom_sf"/>
</dbReference>
<dbReference type="EMBL" id="UHJC01000001">
    <property type="protein sequence ID" value="SUP81017.1"/>
    <property type="molecule type" value="Genomic_DNA"/>
</dbReference>
<feature type="domain" description="SnoaL-like" evidence="1">
    <location>
        <begin position="16"/>
        <end position="111"/>
    </location>
</feature>
<organism evidence="2 3">
    <name type="scientific">Yersinia pseudotuberculosis</name>
    <dbReference type="NCBI Taxonomy" id="633"/>
    <lineage>
        <taxon>Bacteria</taxon>
        <taxon>Pseudomonadati</taxon>
        <taxon>Pseudomonadota</taxon>
        <taxon>Gammaproteobacteria</taxon>
        <taxon>Enterobacterales</taxon>
        <taxon>Yersiniaceae</taxon>
        <taxon>Yersinia</taxon>
    </lineage>
</organism>
<gene>
    <name evidence="2" type="ORF">NCTC8580_01093</name>
</gene>
<dbReference type="Pfam" id="PF12680">
    <property type="entry name" value="SnoaL_2"/>
    <property type="match status" value="1"/>
</dbReference>
<evidence type="ECO:0000313" key="2">
    <source>
        <dbReference type="EMBL" id="SUP81017.1"/>
    </source>
</evidence>
<accession>A0A380Q6V9</accession>